<sequence length="109" mass="12192">MFHHDFFLNNNQHTIQQEGDIIHQQVVERRGAGIRNLMSTLSRAGVCFSGLRGARNGPSHNGNVDCGPINQDSGSMRKKSQSLQLGRNQKSDDHPVLLDSSLQEERIKQ</sequence>
<evidence type="ECO:0000256" key="1">
    <source>
        <dbReference type="SAM" id="MobiDB-lite"/>
    </source>
</evidence>
<comment type="caution">
    <text evidence="2">The sequence shown here is derived from an EMBL/GenBank/DDBJ whole genome shotgun (WGS) entry which is preliminary data.</text>
</comment>
<name>A0ABV0WEV2_9TELE</name>
<dbReference type="Proteomes" id="UP001444071">
    <property type="component" value="Unassembled WGS sequence"/>
</dbReference>
<reference evidence="2 3" key="1">
    <citation type="submission" date="2021-06" db="EMBL/GenBank/DDBJ databases">
        <authorList>
            <person name="Palmer J.M."/>
        </authorList>
    </citation>
    <scope>NUCLEOTIDE SEQUENCE [LARGE SCALE GENOMIC DNA]</scope>
    <source>
        <strain evidence="2 3">XR_2019</strain>
        <tissue evidence="2">Muscle</tissue>
    </source>
</reference>
<organism evidence="2 3">
    <name type="scientific">Xenotaenia resolanae</name>
    <dbReference type="NCBI Taxonomy" id="208358"/>
    <lineage>
        <taxon>Eukaryota</taxon>
        <taxon>Metazoa</taxon>
        <taxon>Chordata</taxon>
        <taxon>Craniata</taxon>
        <taxon>Vertebrata</taxon>
        <taxon>Euteleostomi</taxon>
        <taxon>Actinopterygii</taxon>
        <taxon>Neopterygii</taxon>
        <taxon>Teleostei</taxon>
        <taxon>Neoteleostei</taxon>
        <taxon>Acanthomorphata</taxon>
        <taxon>Ovalentaria</taxon>
        <taxon>Atherinomorphae</taxon>
        <taxon>Cyprinodontiformes</taxon>
        <taxon>Goodeidae</taxon>
        <taxon>Xenotaenia</taxon>
    </lineage>
</organism>
<feature type="region of interest" description="Disordered" evidence="1">
    <location>
        <begin position="53"/>
        <end position="109"/>
    </location>
</feature>
<keyword evidence="3" id="KW-1185">Reference proteome</keyword>
<dbReference type="EMBL" id="JAHRIM010045065">
    <property type="protein sequence ID" value="MEQ2268113.1"/>
    <property type="molecule type" value="Genomic_DNA"/>
</dbReference>
<accession>A0ABV0WEV2</accession>
<evidence type="ECO:0000313" key="2">
    <source>
        <dbReference type="EMBL" id="MEQ2268113.1"/>
    </source>
</evidence>
<evidence type="ECO:0000313" key="3">
    <source>
        <dbReference type="Proteomes" id="UP001444071"/>
    </source>
</evidence>
<gene>
    <name evidence="2" type="ORF">XENORESO_015544</name>
</gene>
<proteinExistence type="predicted"/>
<protein>
    <submittedName>
        <fullName evidence="2">Uncharacterized protein</fullName>
    </submittedName>
</protein>